<evidence type="ECO:0000313" key="3">
    <source>
        <dbReference type="Proteomes" id="UP000192140"/>
    </source>
</evidence>
<protein>
    <submittedName>
        <fullName evidence="2">Uncharacterized protein</fullName>
    </submittedName>
</protein>
<keyword evidence="3" id="KW-1185">Reference proteome</keyword>
<feature type="compositionally biased region" description="Acidic residues" evidence="1">
    <location>
        <begin position="42"/>
        <end position="54"/>
    </location>
</feature>
<feature type="region of interest" description="Disordered" evidence="1">
    <location>
        <begin position="39"/>
        <end position="115"/>
    </location>
</feature>
<reference evidence="2" key="1">
    <citation type="submission" date="2016-01" db="EMBL/GenBank/DDBJ databases">
        <authorList>
            <person name="Regsiter A."/>
            <person name="william w."/>
        </authorList>
    </citation>
    <scope>NUCLEOTIDE SEQUENCE</scope>
    <source>
        <strain evidence="2">NCPPB 1641</strain>
    </source>
</reference>
<evidence type="ECO:0000313" key="2">
    <source>
        <dbReference type="EMBL" id="CVI58538.1"/>
    </source>
</evidence>
<comment type="caution">
    <text evidence="2">The sequence shown here is derived from an EMBL/GenBank/DDBJ whole genome shotgun (WGS) entry which is preliminary data.</text>
</comment>
<gene>
    <name evidence="2" type="ORF">AGR7A_Lc120131</name>
</gene>
<dbReference type="AlphaFoldDB" id="A0A1S7TV73"/>
<sequence length="115" mass="11973">MSKIAPLRFGFCIIILVAAGSLTALPLLQSAGMAPGVAAAFADDDNDGGGDDDGGGGYNGSSGGGDRGSDDRRPRGDLRSLFGWPFQRAERRPQQRRAVAIPDHAPDKNPGARPR</sequence>
<name>A0A1S7TV73_9HYPH</name>
<evidence type="ECO:0000256" key="1">
    <source>
        <dbReference type="SAM" id="MobiDB-lite"/>
    </source>
</evidence>
<dbReference type="Proteomes" id="UP000192140">
    <property type="component" value="Unassembled WGS sequence"/>
</dbReference>
<feature type="compositionally biased region" description="Basic and acidic residues" evidence="1">
    <location>
        <begin position="67"/>
        <end position="78"/>
    </location>
</feature>
<organism evidence="2 3">
    <name type="scientific">Agrobacterium deltaense NCPPB 1641</name>
    <dbReference type="NCBI Taxonomy" id="1183425"/>
    <lineage>
        <taxon>Bacteria</taxon>
        <taxon>Pseudomonadati</taxon>
        <taxon>Pseudomonadota</taxon>
        <taxon>Alphaproteobacteria</taxon>
        <taxon>Hyphomicrobiales</taxon>
        <taxon>Rhizobiaceae</taxon>
        <taxon>Rhizobium/Agrobacterium group</taxon>
        <taxon>Agrobacterium</taxon>
    </lineage>
</organism>
<dbReference type="EMBL" id="FCNP01000033">
    <property type="protein sequence ID" value="CVI58538.1"/>
    <property type="molecule type" value="Genomic_DNA"/>
</dbReference>
<accession>A0A1S7TV73</accession>
<feature type="compositionally biased region" description="Gly residues" evidence="1">
    <location>
        <begin position="55"/>
        <end position="66"/>
    </location>
</feature>
<proteinExistence type="predicted"/>